<dbReference type="OrthoDB" id="2935169at2"/>
<name>A0A7X2J1H7_9BACI</name>
<sequence length="51" mass="6170">MSQDLELTLMKKELERLQEDYFKCDNQELKDQVRMDIEILNAFLTQYAEKA</sequence>
<dbReference type="EMBL" id="WKKI01000040">
    <property type="protein sequence ID" value="MRX73660.1"/>
    <property type="molecule type" value="Genomic_DNA"/>
</dbReference>
<dbReference type="Proteomes" id="UP000448867">
    <property type="component" value="Unassembled WGS sequence"/>
</dbReference>
<reference evidence="1 2" key="1">
    <citation type="submission" date="2019-11" db="EMBL/GenBank/DDBJ databases">
        <title>Bacillus lacus genome.</title>
        <authorList>
            <person name="Allen C.J."/>
            <person name="Newman J.D."/>
        </authorList>
    </citation>
    <scope>NUCLEOTIDE SEQUENCE [LARGE SCALE GENOMIC DNA]</scope>
    <source>
        <strain evidence="1 2">KCTC 33946</strain>
    </source>
</reference>
<accession>A0A7X2J1H7</accession>
<gene>
    <name evidence="1" type="ORF">GJU40_16075</name>
</gene>
<dbReference type="RefSeq" id="WP_154309122.1">
    <property type="nucleotide sequence ID" value="NZ_WKKI01000040.1"/>
</dbReference>
<comment type="caution">
    <text evidence="1">The sequence shown here is derived from an EMBL/GenBank/DDBJ whole genome shotgun (WGS) entry which is preliminary data.</text>
</comment>
<evidence type="ECO:0000313" key="1">
    <source>
        <dbReference type="EMBL" id="MRX73660.1"/>
    </source>
</evidence>
<protein>
    <submittedName>
        <fullName evidence="1">Uncharacterized protein</fullName>
    </submittedName>
</protein>
<dbReference type="AlphaFoldDB" id="A0A7X2J1H7"/>
<proteinExistence type="predicted"/>
<organism evidence="1 2">
    <name type="scientific">Metabacillus lacus</name>
    <dbReference type="NCBI Taxonomy" id="1983721"/>
    <lineage>
        <taxon>Bacteria</taxon>
        <taxon>Bacillati</taxon>
        <taxon>Bacillota</taxon>
        <taxon>Bacilli</taxon>
        <taxon>Bacillales</taxon>
        <taxon>Bacillaceae</taxon>
        <taxon>Metabacillus</taxon>
    </lineage>
</organism>
<keyword evidence="2" id="KW-1185">Reference proteome</keyword>
<evidence type="ECO:0000313" key="2">
    <source>
        <dbReference type="Proteomes" id="UP000448867"/>
    </source>
</evidence>